<dbReference type="GO" id="GO:0060754">
    <property type="term" value="P:positive regulation of mast cell chemotaxis"/>
    <property type="evidence" value="ECO:0007669"/>
    <property type="project" value="TreeGrafter"/>
</dbReference>
<dbReference type="GO" id="GO:0042056">
    <property type="term" value="F:chemoattractant activity"/>
    <property type="evidence" value="ECO:0007669"/>
    <property type="project" value="TreeGrafter"/>
</dbReference>
<dbReference type="PROSITE" id="PS00249">
    <property type="entry name" value="PDGF_1"/>
    <property type="match status" value="1"/>
</dbReference>
<evidence type="ECO:0000256" key="2">
    <source>
        <dbReference type="ARBA" id="ARBA00023157"/>
    </source>
</evidence>
<dbReference type="GO" id="GO:0048010">
    <property type="term" value="P:vascular endothelial growth factor receptor signaling pathway"/>
    <property type="evidence" value="ECO:0007669"/>
    <property type="project" value="TreeGrafter"/>
</dbReference>
<dbReference type="AlphaFoldDB" id="A0A7J5ZJU8"/>
<proteinExistence type="inferred from homology"/>
<dbReference type="GO" id="GO:0050930">
    <property type="term" value="P:induction of positive chemotaxis"/>
    <property type="evidence" value="ECO:0007669"/>
    <property type="project" value="TreeGrafter"/>
</dbReference>
<keyword evidence="5" id="KW-0732">Signal</keyword>
<evidence type="ECO:0000256" key="1">
    <source>
        <dbReference type="ARBA" id="ARBA00023030"/>
    </source>
</evidence>
<dbReference type="GO" id="GO:0001938">
    <property type="term" value="P:positive regulation of endothelial cell proliferation"/>
    <property type="evidence" value="ECO:0007669"/>
    <property type="project" value="TreeGrafter"/>
</dbReference>
<dbReference type="GO" id="GO:0038084">
    <property type="term" value="P:vascular endothelial growth factor signaling pathway"/>
    <property type="evidence" value="ECO:0007669"/>
    <property type="project" value="TreeGrafter"/>
</dbReference>
<dbReference type="Gene3D" id="2.10.90.10">
    <property type="entry name" value="Cystine-knot cytokines"/>
    <property type="match status" value="1"/>
</dbReference>
<dbReference type="GO" id="GO:0005615">
    <property type="term" value="C:extracellular space"/>
    <property type="evidence" value="ECO:0007669"/>
    <property type="project" value="TreeGrafter"/>
</dbReference>
<dbReference type="EMBL" id="JAAGNN010000028">
    <property type="protein sequence ID" value="KAF4070740.1"/>
    <property type="molecule type" value="Genomic_DNA"/>
</dbReference>
<evidence type="ECO:0000256" key="4">
    <source>
        <dbReference type="SAM" id="MobiDB-lite"/>
    </source>
</evidence>
<protein>
    <recommendedName>
        <fullName evidence="6">Platelet-derived growth factor (PDGF) family profile domain-containing protein</fullName>
    </recommendedName>
</protein>
<dbReference type="SMART" id="SM00141">
    <property type="entry name" value="PDGF"/>
    <property type="match status" value="1"/>
</dbReference>
<evidence type="ECO:0000256" key="3">
    <source>
        <dbReference type="RuleBase" id="RU003818"/>
    </source>
</evidence>
<dbReference type="GO" id="GO:0045766">
    <property type="term" value="P:positive regulation of angiogenesis"/>
    <property type="evidence" value="ECO:0007669"/>
    <property type="project" value="TreeGrafter"/>
</dbReference>
<dbReference type="GO" id="GO:0008083">
    <property type="term" value="F:growth factor activity"/>
    <property type="evidence" value="ECO:0007669"/>
    <property type="project" value="UniProtKB-KW"/>
</dbReference>
<evidence type="ECO:0000259" key="6">
    <source>
        <dbReference type="PROSITE" id="PS50278"/>
    </source>
</evidence>
<keyword evidence="8" id="KW-1185">Reference proteome</keyword>
<dbReference type="CDD" id="cd00135">
    <property type="entry name" value="PDGF"/>
    <property type="match status" value="1"/>
</dbReference>
<feature type="signal peptide" evidence="5">
    <location>
        <begin position="1"/>
        <end position="23"/>
    </location>
</feature>
<dbReference type="GO" id="GO:0002040">
    <property type="term" value="P:sprouting angiogenesis"/>
    <property type="evidence" value="ECO:0007669"/>
    <property type="project" value="TreeGrafter"/>
</dbReference>
<reference evidence="7 8" key="1">
    <citation type="submission" date="2020-02" db="EMBL/GenBank/DDBJ databases">
        <title>A chromosome-scale genome assembly of the black bullhead catfish (Ameiurus melas).</title>
        <authorList>
            <person name="Wen M."/>
            <person name="Zham M."/>
            <person name="Cabau C."/>
            <person name="Klopp C."/>
            <person name="Donnadieu C."/>
            <person name="Roques C."/>
            <person name="Bouchez O."/>
            <person name="Lampietro C."/>
            <person name="Jouanno E."/>
            <person name="Herpin A."/>
            <person name="Louis A."/>
            <person name="Berthelot C."/>
            <person name="Parey E."/>
            <person name="Roest-Crollius H."/>
            <person name="Braasch I."/>
            <person name="Postlethwait J."/>
            <person name="Robinson-Rechavi M."/>
            <person name="Echchiki A."/>
            <person name="Begum T."/>
            <person name="Montfort J."/>
            <person name="Schartl M."/>
            <person name="Bobe J."/>
            <person name="Guiguen Y."/>
        </authorList>
    </citation>
    <scope>NUCLEOTIDE SEQUENCE [LARGE SCALE GENOMIC DNA]</scope>
    <source>
        <strain evidence="7">M_S1</strain>
        <tissue evidence="7">Blood</tissue>
    </source>
</reference>
<name>A0A7J5ZJU8_AMEME</name>
<evidence type="ECO:0000313" key="8">
    <source>
        <dbReference type="Proteomes" id="UP000593565"/>
    </source>
</evidence>
<evidence type="ECO:0000256" key="5">
    <source>
        <dbReference type="SAM" id="SignalP"/>
    </source>
</evidence>
<dbReference type="InterPro" id="IPR000072">
    <property type="entry name" value="PDGF/VEGF_dom"/>
</dbReference>
<organism evidence="7 8">
    <name type="scientific">Ameiurus melas</name>
    <name type="common">Black bullhead</name>
    <name type="synonym">Silurus melas</name>
    <dbReference type="NCBI Taxonomy" id="219545"/>
    <lineage>
        <taxon>Eukaryota</taxon>
        <taxon>Metazoa</taxon>
        <taxon>Chordata</taxon>
        <taxon>Craniata</taxon>
        <taxon>Vertebrata</taxon>
        <taxon>Euteleostomi</taxon>
        <taxon>Actinopterygii</taxon>
        <taxon>Neopterygii</taxon>
        <taxon>Teleostei</taxon>
        <taxon>Ostariophysi</taxon>
        <taxon>Siluriformes</taxon>
        <taxon>Ictaluridae</taxon>
        <taxon>Ameiurus</taxon>
    </lineage>
</organism>
<dbReference type="PANTHER" id="PTHR12025:SF9">
    <property type="entry name" value="PLACENTA GROWTH FACTOR"/>
    <property type="match status" value="1"/>
</dbReference>
<keyword evidence="2" id="KW-1015">Disulfide bond</keyword>
<gene>
    <name evidence="7" type="ORF">AMELA_G00277080</name>
</gene>
<feature type="region of interest" description="Disordered" evidence="4">
    <location>
        <begin position="134"/>
        <end position="158"/>
    </location>
</feature>
<dbReference type="GO" id="GO:0016020">
    <property type="term" value="C:membrane"/>
    <property type="evidence" value="ECO:0007669"/>
    <property type="project" value="InterPro"/>
</dbReference>
<dbReference type="PANTHER" id="PTHR12025">
    <property type="entry name" value="VASCULAR ENDOTHELIAL GROWTH FACTOR"/>
    <property type="match status" value="1"/>
</dbReference>
<feature type="chain" id="PRO_5029703624" description="Platelet-derived growth factor (PDGF) family profile domain-containing protein" evidence="5">
    <location>
        <begin position="24"/>
        <end position="158"/>
    </location>
</feature>
<accession>A0A7J5ZJU8</accession>
<dbReference type="SUPFAM" id="SSF57501">
    <property type="entry name" value="Cystine-knot cytokines"/>
    <property type="match status" value="1"/>
</dbReference>
<dbReference type="GO" id="GO:0005172">
    <property type="term" value="F:vascular endothelial growth factor receptor binding"/>
    <property type="evidence" value="ECO:0007669"/>
    <property type="project" value="TreeGrafter"/>
</dbReference>
<dbReference type="Pfam" id="PF00341">
    <property type="entry name" value="PDGF"/>
    <property type="match status" value="1"/>
</dbReference>
<dbReference type="InterPro" id="IPR023581">
    <property type="entry name" value="PD_growth_factor_CS"/>
</dbReference>
<dbReference type="GO" id="GO:0001666">
    <property type="term" value="P:response to hypoxia"/>
    <property type="evidence" value="ECO:0007669"/>
    <property type="project" value="TreeGrafter"/>
</dbReference>
<feature type="domain" description="Platelet-derived growth factor (PDGF) family profile" evidence="6">
    <location>
        <begin position="33"/>
        <end position="130"/>
    </location>
</feature>
<comment type="similarity">
    <text evidence="3">Belongs to the PDGF/VEGF growth factor family.</text>
</comment>
<dbReference type="Proteomes" id="UP000593565">
    <property type="component" value="Unassembled WGS sequence"/>
</dbReference>
<sequence>MSSLVSLAQILATLLLHIPLTEVSDTLSMTYSKVILFHDVWHRSVCRPLERLVEVEQEYPGIVEHILSPRCVPLHRCAGCCNDEELQCTPTLTRNVTIQLVKICPVAWTKQYVELSFLEHHSCECRPKQNHKRCQRQRLSRPYRGRKGKKRKKENRKQ</sequence>
<dbReference type="InterPro" id="IPR029034">
    <property type="entry name" value="Cystine-knot_cytokine"/>
</dbReference>
<evidence type="ECO:0000313" key="7">
    <source>
        <dbReference type="EMBL" id="KAF4070740.1"/>
    </source>
</evidence>
<dbReference type="InterPro" id="IPR050507">
    <property type="entry name" value="PDGF/VEGF_growth_factor"/>
</dbReference>
<keyword evidence="1 3" id="KW-0339">Growth factor</keyword>
<dbReference type="PROSITE" id="PS50278">
    <property type="entry name" value="PDGF_2"/>
    <property type="match status" value="1"/>
</dbReference>
<comment type="caution">
    <text evidence="7">The sequence shown here is derived from an EMBL/GenBank/DDBJ whole genome shotgun (WGS) entry which is preliminary data.</text>
</comment>